<feature type="region of interest" description="Disordered" evidence="6">
    <location>
        <begin position="447"/>
        <end position="521"/>
    </location>
</feature>
<sequence length="659" mass="72132">MQRASSGGQVAAATTASAAISVGVTGGVAAATGAGGGVGGVGGGAAAIAATAAAAAAALMGPVTQHPSQMQGLGPLQGPPRSCKISPIKNADEAADHVMQTVRVVKAKEFVDKLRESAYGIQTLDAGRRQTAAENRARTLIVAEESSDARDIYRANVSLINYNFWKKEVSNSLCVGCGGHIHDQYILMVSPDLKWHAACLKCAACQQFLDESCTCFVRDGKTYCKNDYVRLFGTKCEKCRQSFKKNDFVMRAATKIYHMGCFCCVACGRPLTTGDEYALRANGLYCRDDHCTLAGDKSGCQEPILASGGAAAPHHHHGGHHHHGHHHHHHHGGGGGPLGISNENNNNANLTNNNHHLHQNDASLSGMRFALEFRIRVGLAQDRRRRRWRRRRQQRRRRRRRRRRTRRQPQGQRRRCRLRRQAHPGAHRPEREAAAHAAQLLLGESATRRPHEGATGRDDGPQSASDTRLVPEQALQGQEEDDRPQAADAAGEGRQEAGLRRHARHTHGGEQPGAPREPDRYAARGAGLPAALEGPVGLCPAHGSRAAGPERAALSPLGLADARLRSARRRWRPGTATAARHVRRRWSDGWWRRRRSLGSARAPDASERARARHGPAPGQHRQLRDLSRERQRLAAARQRQSVVRAHVRHRVKRRGRRMS</sequence>
<evidence type="ECO:0000313" key="9">
    <source>
        <dbReference type="Proteomes" id="UP000479190"/>
    </source>
</evidence>
<feature type="compositionally biased region" description="Basic residues" evidence="6">
    <location>
        <begin position="313"/>
        <end position="332"/>
    </location>
</feature>
<evidence type="ECO:0000259" key="7">
    <source>
        <dbReference type="PROSITE" id="PS50023"/>
    </source>
</evidence>
<dbReference type="SMART" id="SM00132">
    <property type="entry name" value="LIM"/>
    <property type="match status" value="2"/>
</dbReference>
<dbReference type="PANTHER" id="PTHR24204:SF8">
    <property type="entry name" value="TAILUP, ISOFORM A"/>
    <property type="match status" value="1"/>
</dbReference>
<dbReference type="SUPFAM" id="SSF57716">
    <property type="entry name" value="Glucocorticoid receptor-like (DNA-binding domain)"/>
    <property type="match status" value="1"/>
</dbReference>
<dbReference type="GO" id="GO:0046872">
    <property type="term" value="F:metal ion binding"/>
    <property type="evidence" value="ECO:0007669"/>
    <property type="project" value="UniProtKB-KW"/>
</dbReference>
<dbReference type="GO" id="GO:0007409">
    <property type="term" value="P:axonogenesis"/>
    <property type="evidence" value="ECO:0007669"/>
    <property type="project" value="TreeGrafter"/>
</dbReference>
<feature type="region of interest" description="Disordered" evidence="6">
    <location>
        <begin position="307"/>
        <end position="359"/>
    </location>
</feature>
<dbReference type="GO" id="GO:0005634">
    <property type="term" value="C:nucleus"/>
    <property type="evidence" value="ECO:0007669"/>
    <property type="project" value="UniProtKB-SubCell"/>
</dbReference>
<feature type="compositionally biased region" description="Basic residues" evidence="6">
    <location>
        <begin position="645"/>
        <end position="659"/>
    </location>
</feature>
<dbReference type="Proteomes" id="UP000479190">
    <property type="component" value="Unassembled WGS sequence"/>
</dbReference>
<feature type="compositionally biased region" description="Low complexity" evidence="6">
    <location>
        <begin position="633"/>
        <end position="644"/>
    </location>
</feature>
<dbReference type="EMBL" id="CADCXV010001250">
    <property type="protein sequence ID" value="CAB0042991.1"/>
    <property type="molecule type" value="Genomic_DNA"/>
</dbReference>
<protein>
    <recommendedName>
        <fullName evidence="7">LIM zinc-binding domain-containing protein</fullName>
    </recommendedName>
</protein>
<feature type="domain" description="LIM zinc-binding" evidence="7">
    <location>
        <begin position="235"/>
        <end position="296"/>
    </location>
</feature>
<evidence type="ECO:0000256" key="6">
    <source>
        <dbReference type="SAM" id="MobiDB-lite"/>
    </source>
</evidence>
<dbReference type="CDD" id="cd09366">
    <property type="entry name" value="LIM1_Isl"/>
    <property type="match status" value="1"/>
</dbReference>
<feature type="compositionally biased region" description="Basic residues" evidence="6">
    <location>
        <begin position="383"/>
        <end position="426"/>
    </location>
</feature>
<feature type="non-terminal residue" evidence="8">
    <location>
        <position position="659"/>
    </location>
</feature>
<organism evidence="8 9">
    <name type="scientific">Trichogramma brassicae</name>
    <dbReference type="NCBI Taxonomy" id="86971"/>
    <lineage>
        <taxon>Eukaryota</taxon>
        <taxon>Metazoa</taxon>
        <taxon>Ecdysozoa</taxon>
        <taxon>Arthropoda</taxon>
        <taxon>Hexapoda</taxon>
        <taxon>Insecta</taxon>
        <taxon>Pterygota</taxon>
        <taxon>Neoptera</taxon>
        <taxon>Endopterygota</taxon>
        <taxon>Hymenoptera</taxon>
        <taxon>Apocrita</taxon>
        <taxon>Proctotrupomorpha</taxon>
        <taxon>Chalcidoidea</taxon>
        <taxon>Trichogrammatidae</taxon>
        <taxon>Trichogramma</taxon>
    </lineage>
</organism>
<keyword evidence="3 5" id="KW-0862">Zinc</keyword>
<comment type="subcellular location">
    <subcellularLocation>
        <location evidence="1">Nucleus</location>
    </subcellularLocation>
</comment>
<evidence type="ECO:0000256" key="4">
    <source>
        <dbReference type="ARBA" id="ARBA00023038"/>
    </source>
</evidence>
<dbReference type="PANTHER" id="PTHR24204">
    <property type="entry name" value="INSULIN GENE ENHANCER PROTEIN"/>
    <property type="match status" value="1"/>
</dbReference>
<evidence type="ECO:0000313" key="8">
    <source>
        <dbReference type="EMBL" id="CAB0042991.1"/>
    </source>
</evidence>
<dbReference type="Pfam" id="PF00412">
    <property type="entry name" value="LIM"/>
    <property type="match status" value="2"/>
</dbReference>
<keyword evidence="9" id="KW-1185">Reference proteome</keyword>
<feature type="region of interest" description="Disordered" evidence="6">
    <location>
        <begin position="383"/>
        <end position="434"/>
    </location>
</feature>
<evidence type="ECO:0000256" key="3">
    <source>
        <dbReference type="ARBA" id="ARBA00022833"/>
    </source>
</evidence>
<evidence type="ECO:0000256" key="2">
    <source>
        <dbReference type="ARBA" id="ARBA00022723"/>
    </source>
</evidence>
<dbReference type="InterPro" id="IPR047169">
    <property type="entry name" value="ISL1/2-like"/>
</dbReference>
<dbReference type="OrthoDB" id="125004at2759"/>
<keyword evidence="4 5" id="KW-0440">LIM domain</keyword>
<feature type="domain" description="LIM zinc-binding" evidence="7">
    <location>
        <begin position="172"/>
        <end position="234"/>
    </location>
</feature>
<dbReference type="Gene3D" id="2.10.110.10">
    <property type="entry name" value="Cysteine Rich Protein"/>
    <property type="match status" value="2"/>
</dbReference>
<evidence type="ECO:0000256" key="1">
    <source>
        <dbReference type="ARBA" id="ARBA00004123"/>
    </source>
</evidence>
<dbReference type="InterPro" id="IPR001781">
    <property type="entry name" value="Znf_LIM"/>
</dbReference>
<keyword evidence="2 5" id="KW-0479">Metal-binding</keyword>
<feature type="compositionally biased region" description="Basic and acidic residues" evidence="6">
    <location>
        <begin position="622"/>
        <end position="632"/>
    </location>
</feature>
<reference evidence="8 9" key="1">
    <citation type="submission" date="2020-02" db="EMBL/GenBank/DDBJ databases">
        <authorList>
            <person name="Ferguson B K."/>
        </authorList>
    </citation>
    <scope>NUCLEOTIDE SEQUENCE [LARGE SCALE GENOMIC DNA]</scope>
</reference>
<dbReference type="PROSITE" id="PS00478">
    <property type="entry name" value="LIM_DOMAIN_1"/>
    <property type="match status" value="1"/>
</dbReference>
<dbReference type="AlphaFoldDB" id="A0A6H5J682"/>
<feature type="compositionally biased region" description="Basic and acidic residues" evidence="6">
    <location>
        <begin position="447"/>
        <end position="460"/>
    </location>
</feature>
<dbReference type="GO" id="GO:0045944">
    <property type="term" value="P:positive regulation of transcription by RNA polymerase II"/>
    <property type="evidence" value="ECO:0007669"/>
    <property type="project" value="InterPro"/>
</dbReference>
<dbReference type="GO" id="GO:0048665">
    <property type="term" value="P:neuron fate specification"/>
    <property type="evidence" value="ECO:0007669"/>
    <property type="project" value="InterPro"/>
</dbReference>
<proteinExistence type="predicted"/>
<gene>
    <name evidence="8" type="ORF">TBRA_LOCUS14579</name>
</gene>
<feature type="compositionally biased region" description="Low complexity" evidence="6">
    <location>
        <begin position="342"/>
        <end position="354"/>
    </location>
</feature>
<evidence type="ECO:0000256" key="5">
    <source>
        <dbReference type="PROSITE-ProRule" id="PRU00125"/>
    </source>
</evidence>
<dbReference type="FunFam" id="2.10.110.10:FF:000034">
    <property type="entry name" value="Insulin gene enhancer protein ISL"/>
    <property type="match status" value="1"/>
</dbReference>
<accession>A0A6H5J682</accession>
<name>A0A6H5J682_9HYME</name>
<dbReference type="GO" id="GO:0000981">
    <property type="term" value="F:DNA-binding transcription factor activity, RNA polymerase II-specific"/>
    <property type="evidence" value="ECO:0007669"/>
    <property type="project" value="InterPro"/>
</dbReference>
<feature type="region of interest" description="Disordered" evidence="6">
    <location>
        <begin position="597"/>
        <end position="659"/>
    </location>
</feature>
<dbReference type="InterPro" id="IPR047244">
    <property type="entry name" value="ISL1/2-like_LIM1"/>
</dbReference>
<dbReference type="PROSITE" id="PS50023">
    <property type="entry name" value="LIM_DOMAIN_2"/>
    <property type="match status" value="2"/>
</dbReference>